<gene>
    <name evidence="2" type="ORF">GXN76_09350</name>
</gene>
<evidence type="ECO:0000313" key="2">
    <source>
        <dbReference type="EMBL" id="QKG84662.1"/>
    </source>
</evidence>
<feature type="compositionally biased region" description="Basic residues" evidence="1">
    <location>
        <begin position="171"/>
        <end position="188"/>
    </location>
</feature>
<feature type="region of interest" description="Disordered" evidence="1">
    <location>
        <begin position="34"/>
        <end position="150"/>
    </location>
</feature>
<name>A0A7D3XQY9_9BACL</name>
<dbReference type="AlphaFoldDB" id="A0A7D3XQY9"/>
<accession>A0A7D3XQY9</accession>
<evidence type="ECO:0000256" key="1">
    <source>
        <dbReference type="SAM" id="MobiDB-lite"/>
    </source>
</evidence>
<proteinExistence type="predicted"/>
<protein>
    <submittedName>
        <fullName evidence="2">Uncharacterized protein</fullName>
    </submittedName>
</protein>
<feature type="compositionally biased region" description="Polar residues" evidence="1">
    <location>
        <begin position="106"/>
        <end position="116"/>
    </location>
</feature>
<dbReference type="RefSeq" id="WP_173222570.1">
    <property type="nucleotide sequence ID" value="NZ_CP048104.1"/>
</dbReference>
<dbReference type="EMBL" id="CP048104">
    <property type="protein sequence ID" value="QKG84662.1"/>
    <property type="molecule type" value="Genomic_DNA"/>
</dbReference>
<dbReference type="Proteomes" id="UP000503088">
    <property type="component" value="Chromosome"/>
</dbReference>
<sequence length="188" mass="21846">MKNRPRHRRTGYRGVSGKNWGWLVSKVEKWVQNKPAGKDEGASWRYNQGITGQEPGRVGEGEDVQHNWHGPSSFHKKGAQREFYPHPDAWLDEPIPGLEAPYPWERNQNTWSNDANWNDPGRSPVNPEGRQSHWPSYHQKNKESGNAGKGWEELSSLYDETEITEPSQLKIHSRSKKTPFRARKRKRK</sequence>
<reference evidence="2 3" key="1">
    <citation type="submission" date="2020-01" db="EMBL/GenBank/DDBJ databases">
        <authorList>
            <person name="Gulvik C.A."/>
            <person name="Batra D.G."/>
        </authorList>
    </citation>
    <scope>NUCLEOTIDE SEQUENCE [LARGE SCALE GENOMIC DNA]</scope>
    <source>
        <strain evidence="2 3">W9323</strain>
    </source>
</reference>
<feature type="region of interest" description="Disordered" evidence="1">
    <location>
        <begin position="167"/>
        <end position="188"/>
    </location>
</feature>
<keyword evidence="3" id="KW-1185">Reference proteome</keyword>
<dbReference type="KEGG" id="kpul:GXN76_09350"/>
<organism evidence="2 3">
    <name type="scientific">Kroppenstedtia pulmonis</name>
    <dbReference type="NCBI Taxonomy" id="1380685"/>
    <lineage>
        <taxon>Bacteria</taxon>
        <taxon>Bacillati</taxon>
        <taxon>Bacillota</taxon>
        <taxon>Bacilli</taxon>
        <taxon>Bacillales</taxon>
        <taxon>Thermoactinomycetaceae</taxon>
        <taxon>Kroppenstedtia</taxon>
    </lineage>
</organism>
<evidence type="ECO:0000313" key="3">
    <source>
        <dbReference type="Proteomes" id="UP000503088"/>
    </source>
</evidence>
<feature type="compositionally biased region" description="Basic and acidic residues" evidence="1">
    <location>
        <begin position="57"/>
        <end position="66"/>
    </location>
</feature>